<protein>
    <submittedName>
        <fullName evidence="2">Uncharacterized protein</fullName>
    </submittedName>
</protein>
<dbReference type="EMBL" id="JACSPT010000020">
    <property type="protein sequence ID" value="MBD8010250.1"/>
    <property type="molecule type" value="Genomic_DNA"/>
</dbReference>
<organism evidence="2 3">
    <name type="scientific">Acinetobacter pecorum</name>
    <dbReference type="NCBI Taxonomy" id="2762215"/>
    <lineage>
        <taxon>Bacteria</taxon>
        <taxon>Pseudomonadati</taxon>
        <taxon>Pseudomonadota</taxon>
        <taxon>Gammaproteobacteria</taxon>
        <taxon>Moraxellales</taxon>
        <taxon>Moraxellaceae</taxon>
        <taxon>Acinetobacter</taxon>
    </lineage>
</organism>
<sequence>MAAAGAAAVAYWAATALAVASTAYAAYNSRQSAKAQSKQAEQNAKNAESQGRVEANRIRELGKKQASAAQAQMAANGLDLNADNTVVDTIAQDIDLNSSKDVWTTFFNYKNQSAQYQTDAKNYNLQAKNATVSGILNTASTALSAFGNAPKNATVGKTTTQPVSGIQSNTLTMDTSRIKQNASGWA</sequence>
<reference evidence="2 3" key="1">
    <citation type="submission" date="2020-08" db="EMBL/GenBank/DDBJ databases">
        <title>A Genomic Blueprint of the Chicken Gut Microbiome.</title>
        <authorList>
            <person name="Gilroy R."/>
            <person name="Ravi A."/>
            <person name="Getino M."/>
            <person name="Pursley I."/>
            <person name="Horton D.L."/>
            <person name="Alikhan N.-F."/>
            <person name="Baker D."/>
            <person name="Gharbi K."/>
            <person name="Hall N."/>
            <person name="Watson M."/>
            <person name="Adriaenssens E.M."/>
            <person name="Foster-Nyarko E."/>
            <person name="Jarju S."/>
            <person name="Secka A."/>
            <person name="Antonio M."/>
            <person name="Oren A."/>
            <person name="Chaudhuri R."/>
            <person name="La Ragione R.M."/>
            <person name="Hildebrand F."/>
            <person name="Pallen M.J."/>
        </authorList>
    </citation>
    <scope>NUCLEOTIDE SEQUENCE [LARGE SCALE GENOMIC DNA]</scope>
    <source>
        <strain evidence="2 3">Sa1BUA6</strain>
    </source>
</reference>
<proteinExistence type="predicted"/>
<comment type="caution">
    <text evidence="2">The sequence shown here is derived from an EMBL/GenBank/DDBJ whole genome shotgun (WGS) entry which is preliminary data.</text>
</comment>
<keyword evidence="3" id="KW-1185">Reference proteome</keyword>
<evidence type="ECO:0000256" key="1">
    <source>
        <dbReference type="SAM" id="SignalP"/>
    </source>
</evidence>
<feature type="chain" id="PRO_5045520844" evidence="1">
    <location>
        <begin position="26"/>
        <end position="186"/>
    </location>
</feature>
<keyword evidence="1" id="KW-0732">Signal</keyword>
<dbReference type="RefSeq" id="WP_191731235.1">
    <property type="nucleotide sequence ID" value="NZ_JACSPT010000020.1"/>
</dbReference>
<evidence type="ECO:0000313" key="3">
    <source>
        <dbReference type="Proteomes" id="UP000621930"/>
    </source>
</evidence>
<evidence type="ECO:0000313" key="2">
    <source>
        <dbReference type="EMBL" id="MBD8010250.1"/>
    </source>
</evidence>
<accession>A0ABR8VZR1</accession>
<feature type="signal peptide" evidence="1">
    <location>
        <begin position="1"/>
        <end position="25"/>
    </location>
</feature>
<gene>
    <name evidence="2" type="ORF">H9629_13015</name>
</gene>
<dbReference type="Proteomes" id="UP000621930">
    <property type="component" value="Unassembled WGS sequence"/>
</dbReference>
<name>A0ABR8VZR1_9GAMM</name>